<accession>A0AAW0TIP7</accession>
<sequence>MRRSWGQGKDDRLGELCCALTTTPEPTGSYPGALGTAPRSGTGWRSGFPARQNVVLVVVVQPEKERKMNVKSEGSFW</sequence>
<comment type="caution">
    <text evidence="1">The sequence shown here is derived from an EMBL/GenBank/DDBJ whole genome shotgun (WGS) entry which is preliminary data.</text>
</comment>
<name>A0AAW0TIP7_SCYPA</name>
<dbReference type="EMBL" id="JARAKH010000031">
    <property type="protein sequence ID" value="KAK8386512.1"/>
    <property type="molecule type" value="Genomic_DNA"/>
</dbReference>
<proteinExistence type="predicted"/>
<evidence type="ECO:0000313" key="2">
    <source>
        <dbReference type="Proteomes" id="UP001487740"/>
    </source>
</evidence>
<evidence type="ECO:0000313" key="1">
    <source>
        <dbReference type="EMBL" id="KAK8386512.1"/>
    </source>
</evidence>
<protein>
    <submittedName>
        <fullName evidence="1">Uncharacterized protein</fullName>
    </submittedName>
</protein>
<dbReference type="AlphaFoldDB" id="A0AAW0TIP7"/>
<organism evidence="1 2">
    <name type="scientific">Scylla paramamosain</name>
    <name type="common">Mud crab</name>
    <dbReference type="NCBI Taxonomy" id="85552"/>
    <lineage>
        <taxon>Eukaryota</taxon>
        <taxon>Metazoa</taxon>
        <taxon>Ecdysozoa</taxon>
        <taxon>Arthropoda</taxon>
        <taxon>Crustacea</taxon>
        <taxon>Multicrustacea</taxon>
        <taxon>Malacostraca</taxon>
        <taxon>Eumalacostraca</taxon>
        <taxon>Eucarida</taxon>
        <taxon>Decapoda</taxon>
        <taxon>Pleocyemata</taxon>
        <taxon>Brachyura</taxon>
        <taxon>Eubrachyura</taxon>
        <taxon>Portunoidea</taxon>
        <taxon>Portunidae</taxon>
        <taxon>Portuninae</taxon>
        <taxon>Scylla</taxon>
    </lineage>
</organism>
<dbReference type="Proteomes" id="UP001487740">
    <property type="component" value="Unassembled WGS sequence"/>
</dbReference>
<reference evidence="1 2" key="1">
    <citation type="submission" date="2023-03" db="EMBL/GenBank/DDBJ databases">
        <title>High-quality genome of Scylla paramamosain provides insights in environmental adaptation.</title>
        <authorList>
            <person name="Zhang L."/>
        </authorList>
    </citation>
    <scope>NUCLEOTIDE SEQUENCE [LARGE SCALE GENOMIC DNA]</scope>
    <source>
        <strain evidence="1">LZ_2023a</strain>
        <tissue evidence="1">Muscle</tissue>
    </source>
</reference>
<gene>
    <name evidence="1" type="ORF">O3P69_010855</name>
</gene>
<keyword evidence="2" id="KW-1185">Reference proteome</keyword>